<dbReference type="PROSITE" id="PS50004">
    <property type="entry name" value="C2"/>
    <property type="match status" value="1"/>
</dbReference>
<keyword evidence="7 11" id="KW-0378">Hydrolase</keyword>
<sequence>MASEVEGGRQRRGLWRPGPSPTRWLPSPVSSGEVMQMPDHGDVVSIYLLIDTMGKHSAESGTSMLLHGDLDIQIVEAKCLPNMDLMTERMRRCFTGYGACSTECGRPDPHPDMRKIITSDPYVSVCLSGATVAQTRVIANSENPKWDEHFYVQVAHSVSRVEFHVKDNDVFGAELIGVASVPVEDITPGDMVSGWFPISGQYSNPMKPSPELHLSIQYKPIEQNPLYKDGVGSDSSQSIGVPNAYFPLRKGGRVTLYQDAHVPDNFCPKIEIDGGRVYEQNKCWEDICHAIVEAHHLIYIIGWSLYHPVKLVRESTKSVPNGSPLTIGELLKSKVQEGVRVIVLLWDDKTSHDKFLLKTDGLMHTHDEEARKFFRHSGVHCVLAPRYASNKLSIFKQQVVGTLFTHHQKCVIVDTQATGNNRKITAFIGGLDLCDGRYDTPEHRLFKDLDTIFKDDFHNPTFQVNKSGPRQPWHDLHCKIEGPAAYDILTNFEQRWRKSAKWKVSVRRAVSWHHDTLVKINRMSWIVSPSADELNAHVCEQNDPENWHVQIFRSIDSGSVKGFPKLVQEAESQNLVCAKNLQIDKSIHNAYIKAIRSAQHYVYIENQYFIGSSYCWSSNRSAGAENLIPIELAIKIARKIKARERFAAYIIIPMWPEGNPTTAAMQEILFWQGQTMSMMYKIVADALRKEGLHDTHPQDYLNFYCLGKREASSDVCAISHANENSSLVRMAQKFKRFMIYVHSKGMIVDDEYVLMGSANINQRSMDGSRDTEIAMGAMSLWAEHLGTLEECFRWPHAMECVRLVNEMAEENWGCYVSPEMMNMRGHLMRYPIKVDRDGRVGPLRGYECFPDVGGKVLGTHSSLPNALTT</sequence>
<dbReference type="GO" id="GO:0005886">
    <property type="term" value="C:plasma membrane"/>
    <property type="evidence" value="ECO:0007669"/>
    <property type="project" value="TreeGrafter"/>
</dbReference>
<accession>A0A0D9WXI8</accession>
<dbReference type="SMART" id="SM00239">
    <property type="entry name" value="C2"/>
    <property type="match status" value="1"/>
</dbReference>
<dbReference type="EnsemblPlants" id="LPERR07G08320.1">
    <property type="protein sequence ID" value="LPERR07G08320.1"/>
    <property type="gene ID" value="LPERR07G08320"/>
</dbReference>
<evidence type="ECO:0000256" key="11">
    <source>
        <dbReference type="PIRNR" id="PIRNR036470"/>
    </source>
</evidence>
<evidence type="ECO:0000256" key="9">
    <source>
        <dbReference type="ARBA" id="ARBA00022963"/>
    </source>
</evidence>
<dbReference type="CDD" id="cd04015">
    <property type="entry name" value="C2_plant_PLD"/>
    <property type="match status" value="1"/>
</dbReference>
<evidence type="ECO:0000256" key="1">
    <source>
        <dbReference type="ARBA" id="ARBA00000798"/>
    </source>
</evidence>
<reference evidence="15" key="3">
    <citation type="submission" date="2015-04" db="UniProtKB">
        <authorList>
            <consortium name="EnsemblPlants"/>
        </authorList>
    </citation>
    <scope>IDENTIFICATION</scope>
</reference>
<dbReference type="PANTHER" id="PTHR18896">
    <property type="entry name" value="PHOSPHOLIPASE D"/>
    <property type="match status" value="1"/>
</dbReference>
<dbReference type="InterPro" id="IPR011402">
    <property type="entry name" value="PLipase_D_pln"/>
</dbReference>
<evidence type="ECO:0000256" key="5">
    <source>
        <dbReference type="ARBA" id="ARBA00022723"/>
    </source>
</evidence>
<evidence type="ECO:0000259" key="14">
    <source>
        <dbReference type="PROSITE" id="PS50035"/>
    </source>
</evidence>
<feature type="domain" description="PLD phosphodiesterase" evidence="14">
    <location>
        <begin position="402"/>
        <end position="437"/>
    </location>
</feature>
<proteinExistence type="inferred from homology"/>
<dbReference type="PANTHER" id="PTHR18896:SF189">
    <property type="entry name" value="PHOSPHOLIPASE D"/>
    <property type="match status" value="1"/>
</dbReference>
<keyword evidence="5" id="KW-0479">Metal-binding</keyword>
<evidence type="ECO:0000256" key="2">
    <source>
        <dbReference type="ARBA" id="ARBA00001913"/>
    </source>
</evidence>
<comment type="function">
    <text evidence="11">Hydrolyzes glycerol-phospholipids at the terminal phosphodiesteric bond.</text>
</comment>
<keyword evidence="9 11" id="KW-0442">Lipid degradation</keyword>
<name>A0A0D9WXI8_9ORYZ</name>
<dbReference type="Proteomes" id="UP000032180">
    <property type="component" value="Chromosome 7"/>
</dbReference>
<feature type="domain" description="PLD phosphodiesterase" evidence="14">
    <location>
        <begin position="737"/>
        <end position="764"/>
    </location>
</feature>
<keyword evidence="6" id="KW-0677">Repeat</keyword>
<evidence type="ECO:0000256" key="7">
    <source>
        <dbReference type="ARBA" id="ARBA00022801"/>
    </source>
</evidence>
<keyword evidence="16" id="KW-1185">Reference proteome</keyword>
<organism evidence="15 16">
    <name type="scientific">Leersia perrieri</name>
    <dbReference type="NCBI Taxonomy" id="77586"/>
    <lineage>
        <taxon>Eukaryota</taxon>
        <taxon>Viridiplantae</taxon>
        <taxon>Streptophyta</taxon>
        <taxon>Embryophyta</taxon>
        <taxon>Tracheophyta</taxon>
        <taxon>Spermatophyta</taxon>
        <taxon>Magnoliopsida</taxon>
        <taxon>Liliopsida</taxon>
        <taxon>Poales</taxon>
        <taxon>Poaceae</taxon>
        <taxon>BOP clade</taxon>
        <taxon>Oryzoideae</taxon>
        <taxon>Oryzeae</taxon>
        <taxon>Oryzinae</taxon>
        <taxon>Leersia</taxon>
    </lineage>
</organism>
<dbReference type="AlphaFoldDB" id="A0A0D9WXI8"/>
<dbReference type="Pfam" id="PF00614">
    <property type="entry name" value="PLDc"/>
    <property type="match status" value="1"/>
</dbReference>
<keyword evidence="10" id="KW-0443">Lipid metabolism</keyword>
<dbReference type="InterPro" id="IPR001736">
    <property type="entry name" value="PLipase_D/transphosphatidylase"/>
</dbReference>
<evidence type="ECO:0000256" key="3">
    <source>
        <dbReference type="ARBA" id="ARBA00010683"/>
    </source>
</evidence>
<dbReference type="EC" id="3.1.4.4" evidence="4 11"/>
<evidence type="ECO:0000256" key="10">
    <source>
        <dbReference type="ARBA" id="ARBA00023098"/>
    </source>
</evidence>
<dbReference type="STRING" id="77586.A0A0D9WXI8"/>
<dbReference type="InterPro" id="IPR024632">
    <property type="entry name" value="PLipase_D_C"/>
</dbReference>
<dbReference type="Gene3D" id="2.60.40.150">
    <property type="entry name" value="C2 domain"/>
    <property type="match status" value="1"/>
</dbReference>
<protein>
    <recommendedName>
        <fullName evidence="4 11">Phospholipase D</fullName>
        <ecNumber evidence="4 11">3.1.4.4</ecNumber>
    </recommendedName>
</protein>
<dbReference type="SUPFAM" id="SSF56024">
    <property type="entry name" value="Phospholipase D/nuclease"/>
    <property type="match status" value="2"/>
</dbReference>
<evidence type="ECO:0000256" key="12">
    <source>
        <dbReference type="SAM" id="MobiDB-lite"/>
    </source>
</evidence>
<evidence type="ECO:0000256" key="4">
    <source>
        <dbReference type="ARBA" id="ARBA00012027"/>
    </source>
</evidence>
<evidence type="ECO:0000256" key="6">
    <source>
        <dbReference type="ARBA" id="ARBA00022737"/>
    </source>
</evidence>
<dbReference type="eggNOG" id="KOG1329">
    <property type="taxonomic scope" value="Eukaryota"/>
</dbReference>
<dbReference type="GO" id="GO:0046470">
    <property type="term" value="P:phosphatidylcholine metabolic process"/>
    <property type="evidence" value="ECO:0007669"/>
    <property type="project" value="InterPro"/>
</dbReference>
<feature type="domain" description="C2" evidence="13">
    <location>
        <begin position="52"/>
        <end position="196"/>
    </location>
</feature>
<comment type="catalytic activity">
    <reaction evidence="1 11">
        <text>a 1,2-diacyl-sn-glycero-3-phosphocholine + H2O = a 1,2-diacyl-sn-glycero-3-phosphate + choline + H(+)</text>
        <dbReference type="Rhea" id="RHEA:14445"/>
        <dbReference type="ChEBI" id="CHEBI:15354"/>
        <dbReference type="ChEBI" id="CHEBI:15377"/>
        <dbReference type="ChEBI" id="CHEBI:15378"/>
        <dbReference type="ChEBI" id="CHEBI:57643"/>
        <dbReference type="ChEBI" id="CHEBI:58608"/>
        <dbReference type="EC" id="3.1.4.4"/>
    </reaction>
</comment>
<reference evidence="16" key="2">
    <citation type="submission" date="2013-12" db="EMBL/GenBank/DDBJ databases">
        <authorList>
            <person name="Yu Y."/>
            <person name="Lee S."/>
            <person name="de Baynast K."/>
            <person name="Wissotski M."/>
            <person name="Liu L."/>
            <person name="Talag J."/>
            <person name="Goicoechea J."/>
            <person name="Angelova A."/>
            <person name="Jetty R."/>
            <person name="Kudrna D."/>
            <person name="Golser W."/>
            <person name="Rivera L."/>
            <person name="Zhang J."/>
            <person name="Wing R."/>
        </authorList>
    </citation>
    <scope>NUCLEOTIDE SEQUENCE</scope>
</reference>
<dbReference type="InterPro" id="IPR000008">
    <property type="entry name" value="C2_dom"/>
</dbReference>
<dbReference type="GO" id="GO:0004630">
    <property type="term" value="F:phospholipase D activity"/>
    <property type="evidence" value="ECO:0007669"/>
    <property type="project" value="UniProtKB-EC"/>
</dbReference>
<dbReference type="Pfam" id="PF12357">
    <property type="entry name" value="PLD_C"/>
    <property type="match status" value="1"/>
</dbReference>
<evidence type="ECO:0000256" key="8">
    <source>
        <dbReference type="ARBA" id="ARBA00022837"/>
    </source>
</evidence>
<keyword evidence="8 11" id="KW-0106">Calcium</keyword>
<dbReference type="Gramene" id="LPERR07G08320.1">
    <property type="protein sequence ID" value="LPERR07G08320.1"/>
    <property type="gene ID" value="LPERR07G08320"/>
</dbReference>
<comment type="similarity">
    <text evidence="3 11">Belongs to the phospholipase D family. C2-PLD subfamily.</text>
</comment>
<dbReference type="InterPro" id="IPR015679">
    <property type="entry name" value="PLipase_D_fam"/>
</dbReference>
<dbReference type="Gene3D" id="3.30.870.10">
    <property type="entry name" value="Endonuclease Chain A"/>
    <property type="match status" value="2"/>
</dbReference>
<evidence type="ECO:0000259" key="13">
    <source>
        <dbReference type="PROSITE" id="PS50004"/>
    </source>
</evidence>
<dbReference type="PROSITE" id="PS50035">
    <property type="entry name" value="PLD"/>
    <property type="match status" value="2"/>
</dbReference>
<dbReference type="Pfam" id="PF00168">
    <property type="entry name" value="C2"/>
    <property type="match status" value="1"/>
</dbReference>
<dbReference type="InterPro" id="IPR035892">
    <property type="entry name" value="C2_domain_sf"/>
</dbReference>
<dbReference type="GO" id="GO:0005509">
    <property type="term" value="F:calcium ion binding"/>
    <property type="evidence" value="ECO:0007669"/>
    <property type="project" value="InterPro"/>
</dbReference>
<dbReference type="PIRSF" id="PIRSF036470">
    <property type="entry name" value="PLD_plant"/>
    <property type="match status" value="1"/>
</dbReference>
<feature type="region of interest" description="Disordered" evidence="12">
    <location>
        <begin position="1"/>
        <end position="24"/>
    </location>
</feature>
<comment type="cofactor">
    <cofactor evidence="2 11">
        <name>Ca(2+)</name>
        <dbReference type="ChEBI" id="CHEBI:29108"/>
    </cofactor>
</comment>
<dbReference type="SMART" id="SM00155">
    <property type="entry name" value="PLDc"/>
    <property type="match status" value="2"/>
</dbReference>
<evidence type="ECO:0000313" key="15">
    <source>
        <dbReference type="EnsemblPlants" id="LPERR07G08320.1"/>
    </source>
</evidence>
<dbReference type="FunFam" id="3.30.870.10:FF:000025">
    <property type="entry name" value="Phospholipase D delta"/>
    <property type="match status" value="1"/>
</dbReference>
<dbReference type="GO" id="GO:0009395">
    <property type="term" value="P:phospholipid catabolic process"/>
    <property type="evidence" value="ECO:0007669"/>
    <property type="project" value="TreeGrafter"/>
</dbReference>
<reference evidence="15 16" key="1">
    <citation type="submission" date="2012-08" db="EMBL/GenBank/DDBJ databases">
        <title>Oryza genome evolution.</title>
        <authorList>
            <person name="Wing R.A."/>
        </authorList>
    </citation>
    <scope>NUCLEOTIDE SEQUENCE</scope>
</reference>
<evidence type="ECO:0000313" key="16">
    <source>
        <dbReference type="Proteomes" id="UP000032180"/>
    </source>
</evidence>
<dbReference type="SUPFAM" id="SSF49562">
    <property type="entry name" value="C2 domain (Calcium/lipid-binding domain, CaLB)"/>
    <property type="match status" value="1"/>
</dbReference>